<dbReference type="eggNOG" id="COG0531">
    <property type="taxonomic scope" value="Bacteria"/>
</dbReference>
<feature type="transmembrane region" description="Helical" evidence="6">
    <location>
        <begin position="300"/>
        <end position="323"/>
    </location>
</feature>
<keyword evidence="5 6" id="KW-0472">Membrane</keyword>
<feature type="transmembrane region" description="Helical" evidence="6">
    <location>
        <begin position="344"/>
        <end position="365"/>
    </location>
</feature>
<gene>
    <name evidence="7" type="ordered locus">Caci_4018</name>
</gene>
<feature type="transmembrane region" description="Helical" evidence="6">
    <location>
        <begin position="447"/>
        <end position="466"/>
    </location>
</feature>
<feature type="transmembrane region" description="Helical" evidence="6">
    <location>
        <begin position="62"/>
        <end position="81"/>
    </location>
</feature>
<protein>
    <submittedName>
        <fullName evidence="7">Amino acid permease-associated region</fullName>
    </submittedName>
</protein>
<dbReference type="Gene3D" id="1.20.1740.10">
    <property type="entry name" value="Amino acid/polyamine transporter I"/>
    <property type="match status" value="1"/>
</dbReference>
<proteinExistence type="predicted"/>
<organism evidence="7 8">
    <name type="scientific">Catenulispora acidiphila (strain DSM 44928 / JCM 14897 / NBRC 102108 / NRRL B-24433 / ID139908)</name>
    <dbReference type="NCBI Taxonomy" id="479433"/>
    <lineage>
        <taxon>Bacteria</taxon>
        <taxon>Bacillati</taxon>
        <taxon>Actinomycetota</taxon>
        <taxon>Actinomycetes</taxon>
        <taxon>Catenulisporales</taxon>
        <taxon>Catenulisporaceae</taxon>
        <taxon>Catenulispora</taxon>
    </lineage>
</organism>
<feature type="transmembrane region" description="Helical" evidence="6">
    <location>
        <begin position="208"/>
        <end position="225"/>
    </location>
</feature>
<dbReference type="RefSeq" id="WP_015792615.1">
    <property type="nucleotide sequence ID" value="NC_013131.1"/>
</dbReference>
<feature type="transmembrane region" description="Helical" evidence="6">
    <location>
        <begin position="371"/>
        <end position="399"/>
    </location>
</feature>
<accession>C7QEW6</accession>
<feature type="transmembrane region" description="Helical" evidence="6">
    <location>
        <begin position="143"/>
        <end position="162"/>
    </location>
</feature>
<sequence length="507" mass="51438">MSIPSPASAPAPSKMSAALAKERLGAPAVGFFILAGVAPLTVTEGVVPSAFAATGLTSVPAAFLVVAAVLAVFVIGYLAMARRIPNAGAAYSFISQGLGKPAGVAGALVAVVAYNLLQVGLYGMIGPQLASFAADNFDVHLPWGVWAFGAWAVVTVLGLARVDLSGRVLGVLSVLELVVIATVTIRGLTHPAAGGVSFAALSPRSLHASSLGAVLAVAVLGFVGVEQGPVFSEEARDPQRTIPTATYISLAVIAAVYAAASWALVVHYGDQVVPTAQGPDGTGMLFAMAPGTVASIGRSLFLTSLLAAALAFHSAVGRYMWALGRERVLPAVMGTTGSTGAPRAASIVQSLLGAAAILMALGLHWDPVGQLFFWGGTTGGVGILLLLTATSAAVVRYFWTLPAGEPVWRRLVAPTAATVLLAVMAWLCIEHFDVLLNVAPGSLPTKILPGLFGIAAVVGAGWALVLKHRQPDAYAAIGLGSAAMAHSITTTAGTSTTPSAKTTRSTQ</sequence>
<dbReference type="HOGENOM" id="CLU_007946_20_1_11"/>
<dbReference type="GO" id="GO:0005886">
    <property type="term" value="C:plasma membrane"/>
    <property type="evidence" value="ECO:0007669"/>
    <property type="project" value="UniProtKB-SubCell"/>
</dbReference>
<evidence type="ECO:0000256" key="4">
    <source>
        <dbReference type="ARBA" id="ARBA00022989"/>
    </source>
</evidence>
<feature type="transmembrane region" description="Helical" evidence="6">
    <location>
        <begin position="169"/>
        <end position="188"/>
    </location>
</feature>
<dbReference type="PANTHER" id="PTHR42770">
    <property type="entry name" value="AMINO ACID TRANSPORTER-RELATED"/>
    <property type="match status" value="1"/>
</dbReference>
<dbReference type="InterPro" id="IPR050367">
    <property type="entry name" value="APC_superfamily"/>
</dbReference>
<comment type="subcellular location">
    <subcellularLocation>
        <location evidence="1">Cell membrane</location>
        <topology evidence="1">Multi-pass membrane protein</topology>
    </subcellularLocation>
</comment>
<keyword evidence="2" id="KW-1003">Cell membrane</keyword>
<dbReference type="Pfam" id="PF13520">
    <property type="entry name" value="AA_permease_2"/>
    <property type="match status" value="1"/>
</dbReference>
<dbReference type="EMBL" id="CP001700">
    <property type="protein sequence ID" value="ACU72886.1"/>
    <property type="molecule type" value="Genomic_DNA"/>
</dbReference>
<evidence type="ECO:0000256" key="2">
    <source>
        <dbReference type="ARBA" id="ARBA00022475"/>
    </source>
</evidence>
<evidence type="ECO:0000256" key="3">
    <source>
        <dbReference type="ARBA" id="ARBA00022692"/>
    </source>
</evidence>
<keyword evidence="8" id="KW-1185">Reference proteome</keyword>
<dbReference type="KEGG" id="cai:Caci_4018"/>
<evidence type="ECO:0000313" key="8">
    <source>
        <dbReference type="Proteomes" id="UP000000851"/>
    </source>
</evidence>
<reference evidence="7 8" key="1">
    <citation type="journal article" date="2009" name="Stand. Genomic Sci.">
        <title>Complete genome sequence of Catenulispora acidiphila type strain (ID 139908).</title>
        <authorList>
            <person name="Copeland A."/>
            <person name="Lapidus A."/>
            <person name="Glavina Del Rio T."/>
            <person name="Nolan M."/>
            <person name="Lucas S."/>
            <person name="Chen F."/>
            <person name="Tice H."/>
            <person name="Cheng J.F."/>
            <person name="Bruce D."/>
            <person name="Goodwin L."/>
            <person name="Pitluck S."/>
            <person name="Mikhailova N."/>
            <person name="Pati A."/>
            <person name="Ivanova N."/>
            <person name="Mavromatis K."/>
            <person name="Chen A."/>
            <person name="Palaniappan K."/>
            <person name="Chain P."/>
            <person name="Land M."/>
            <person name="Hauser L."/>
            <person name="Chang Y.J."/>
            <person name="Jeffries C.D."/>
            <person name="Chertkov O."/>
            <person name="Brettin T."/>
            <person name="Detter J.C."/>
            <person name="Han C."/>
            <person name="Ali Z."/>
            <person name="Tindall B.J."/>
            <person name="Goker M."/>
            <person name="Bristow J."/>
            <person name="Eisen J.A."/>
            <person name="Markowitz V."/>
            <person name="Hugenholtz P."/>
            <person name="Kyrpides N.C."/>
            <person name="Klenk H.P."/>
        </authorList>
    </citation>
    <scope>NUCLEOTIDE SEQUENCE [LARGE SCALE GENOMIC DNA]</scope>
    <source>
        <strain evidence="8">DSM 44928 / JCM 14897 / NBRC 102108 / NRRL B-24433 / ID139908</strain>
    </source>
</reference>
<feature type="transmembrane region" description="Helical" evidence="6">
    <location>
        <begin position="411"/>
        <end position="427"/>
    </location>
</feature>
<dbReference type="AlphaFoldDB" id="C7QEW6"/>
<dbReference type="PIRSF" id="PIRSF006060">
    <property type="entry name" value="AA_transporter"/>
    <property type="match status" value="1"/>
</dbReference>
<dbReference type="Proteomes" id="UP000000851">
    <property type="component" value="Chromosome"/>
</dbReference>
<dbReference type="InParanoid" id="C7QEW6"/>
<dbReference type="PANTHER" id="PTHR42770:SF16">
    <property type="entry name" value="AMINO ACID PERMEASE"/>
    <property type="match status" value="1"/>
</dbReference>
<dbReference type="GO" id="GO:0022857">
    <property type="term" value="F:transmembrane transporter activity"/>
    <property type="evidence" value="ECO:0007669"/>
    <property type="project" value="InterPro"/>
</dbReference>
<name>C7QEW6_CATAD</name>
<evidence type="ECO:0000256" key="5">
    <source>
        <dbReference type="ARBA" id="ARBA00023136"/>
    </source>
</evidence>
<evidence type="ECO:0000313" key="7">
    <source>
        <dbReference type="EMBL" id="ACU72886.1"/>
    </source>
</evidence>
<evidence type="ECO:0000256" key="1">
    <source>
        <dbReference type="ARBA" id="ARBA00004651"/>
    </source>
</evidence>
<evidence type="ECO:0000256" key="6">
    <source>
        <dbReference type="SAM" id="Phobius"/>
    </source>
</evidence>
<keyword evidence="4 6" id="KW-1133">Transmembrane helix</keyword>
<feature type="transmembrane region" description="Helical" evidence="6">
    <location>
        <begin position="24"/>
        <end position="42"/>
    </location>
</feature>
<feature type="transmembrane region" description="Helical" evidence="6">
    <location>
        <begin position="245"/>
        <end position="265"/>
    </location>
</feature>
<keyword evidence="3 6" id="KW-0812">Transmembrane</keyword>
<dbReference type="STRING" id="479433.Caci_4018"/>
<feature type="transmembrane region" description="Helical" evidence="6">
    <location>
        <begin position="102"/>
        <end position="123"/>
    </location>
</feature>
<dbReference type="InterPro" id="IPR002293">
    <property type="entry name" value="AA/rel_permease1"/>
</dbReference>